<sequence length="414" mass="41253">MAETAEAAPCRREVVGEELPDGLGPYPLIAQLGLRQAWDLATGEGVTVAVVDSGVDARHPDLAASVRRGSEFALVADERGFTRASPEPAQDCEGHGTAVAGLIAARRAEGDRMAGVAPGAAVYPVRIADGVEQATAALLAAALDDAVEAGAQVVNLSLAVPTDYPELREAVARAVAADVLLVAAAGNEGNQGAAGGRMYPAAYDGVLAVGGVGEDGQPLDSSNSGPWVDLAAYGQELAVAAPGGSGYRVESGTSVAAAQVSGAAALVRSRFPELPAAEVAARLTAAATPVGGGPNDRTGAGLVDPFGALTLLAEPGRPGGPALPGHIPVQALPEEEPPLSPAAATALAWSGGLLLAVLLGLLGAPAVRRAARRDWRAGPGPADAAPTPAARPTAPPALDWLAGADPGRSPERKR</sequence>
<dbReference type="Gene3D" id="3.40.50.200">
    <property type="entry name" value="Peptidase S8/S53 domain"/>
    <property type="match status" value="1"/>
</dbReference>
<dbReference type="PROSITE" id="PS00136">
    <property type="entry name" value="SUBTILASE_ASP"/>
    <property type="match status" value="1"/>
</dbReference>
<dbReference type="InterPro" id="IPR015500">
    <property type="entry name" value="Peptidase_S8_subtilisin-rel"/>
</dbReference>
<feature type="domain" description="Peptidase S8/S53" evidence="8">
    <location>
        <begin position="43"/>
        <end position="301"/>
    </location>
</feature>
<dbReference type="InterPro" id="IPR023827">
    <property type="entry name" value="Peptidase_S8_Asp-AS"/>
</dbReference>
<keyword evidence="10" id="KW-1185">Reference proteome</keyword>
<organism evidence="9 10">
    <name type="scientific">Streptomyces boetiae</name>
    <dbReference type="NCBI Taxonomy" id="3075541"/>
    <lineage>
        <taxon>Bacteria</taxon>
        <taxon>Bacillati</taxon>
        <taxon>Actinomycetota</taxon>
        <taxon>Actinomycetes</taxon>
        <taxon>Kitasatosporales</taxon>
        <taxon>Streptomycetaceae</taxon>
        <taxon>Streptomyces</taxon>
    </lineage>
</organism>
<dbReference type="PANTHER" id="PTHR43806">
    <property type="entry name" value="PEPTIDASE S8"/>
    <property type="match status" value="1"/>
</dbReference>
<keyword evidence="3 5" id="KW-0378">Hydrolase</keyword>
<keyword evidence="2 5" id="KW-0645">Protease</keyword>
<dbReference type="Proteomes" id="UP001183388">
    <property type="component" value="Unassembled WGS sequence"/>
</dbReference>
<feature type="active site" description="Charge relay system" evidence="5">
    <location>
        <position position="52"/>
    </location>
</feature>
<name>A0ABU2L2Q1_9ACTN</name>
<dbReference type="PROSITE" id="PS51892">
    <property type="entry name" value="SUBTILASE"/>
    <property type="match status" value="1"/>
</dbReference>
<evidence type="ECO:0000256" key="5">
    <source>
        <dbReference type="PROSITE-ProRule" id="PRU01240"/>
    </source>
</evidence>
<evidence type="ECO:0000256" key="4">
    <source>
        <dbReference type="ARBA" id="ARBA00022825"/>
    </source>
</evidence>
<keyword evidence="7" id="KW-0812">Transmembrane</keyword>
<feature type="region of interest" description="Disordered" evidence="6">
    <location>
        <begin position="374"/>
        <end position="414"/>
    </location>
</feature>
<dbReference type="InterPro" id="IPR050131">
    <property type="entry name" value="Peptidase_S8_subtilisin-like"/>
</dbReference>
<proteinExistence type="inferred from homology"/>
<accession>A0ABU2L2Q1</accession>
<dbReference type="PRINTS" id="PR00723">
    <property type="entry name" value="SUBTILISIN"/>
</dbReference>
<keyword evidence="7" id="KW-1133">Transmembrane helix</keyword>
<comment type="similarity">
    <text evidence="1 5">Belongs to the peptidase S8 family.</text>
</comment>
<dbReference type="PROSITE" id="PS00137">
    <property type="entry name" value="SUBTILASE_HIS"/>
    <property type="match status" value="1"/>
</dbReference>
<evidence type="ECO:0000259" key="8">
    <source>
        <dbReference type="Pfam" id="PF00082"/>
    </source>
</evidence>
<gene>
    <name evidence="9" type="ORF">RM780_01715</name>
</gene>
<evidence type="ECO:0000256" key="2">
    <source>
        <dbReference type="ARBA" id="ARBA00022670"/>
    </source>
</evidence>
<protein>
    <submittedName>
        <fullName evidence="9">S8 family serine peptidase</fullName>
    </submittedName>
</protein>
<evidence type="ECO:0000313" key="9">
    <source>
        <dbReference type="EMBL" id="MDT0305681.1"/>
    </source>
</evidence>
<evidence type="ECO:0000256" key="6">
    <source>
        <dbReference type="SAM" id="MobiDB-lite"/>
    </source>
</evidence>
<feature type="compositionally biased region" description="Low complexity" evidence="6">
    <location>
        <begin position="377"/>
        <end position="392"/>
    </location>
</feature>
<dbReference type="InterPro" id="IPR022398">
    <property type="entry name" value="Peptidase_S8_His-AS"/>
</dbReference>
<keyword evidence="7" id="KW-0472">Membrane</keyword>
<dbReference type="EMBL" id="JAVREN010000002">
    <property type="protein sequence ID" value="MDT0305681.1"/>
    <property type="molecule type" value="Genomic_DNA"/>
</dbReference>
<dbReference type="SUPFAM" id="SSF52743">
    <property type="entry name" value="Subtilisin-like"/>
    <property type="match status" value="1"/>
</dbReference>
<evidence type="ECO:0000256" key="7">
    <source>
        <dbReference type="SAM" id="Phobius"/>
    </source>
</evidence>
<feature type="transmembrane region" description="Helical" evidence="7">
    <location>
        <begin position="346"/>
        <end position="367"/>
    </location>
</feature>
<feature type="active site" description="Charge relay system" evidence="5">
    <location>
        <position position="254"/>
    </location>
</feature>
<feature type="active site" description="Charge relay system" evidence="5">
    <location>
        <position position="95"/>
    </location>
</feature>
<dbReference type="RefSeq" id="WP_311628593.1">
    <property type="nucleotide sequence ID" value="NZ_JAVREN010000002.1"/>
</dbReference>
<dbReference type="Pfam" id="PF00082">
    <property type="entry name" value="Peptidase_S8"/>
    <property type="match status" value="1"/>
</dbReference>
<evidence type="ECO:0000256" key="1">
    <source>
        <dbReference type="ARBA" id="ARBA00011073"/>
    </source>
</evidence>
<evidence type="ECO:0000313" key="10">
    <source>
        <dbReference type="Proteomes" id="UP001183388"/>
    </source>
</evidence>
<reference evidence="10" key="1">
    <citation type="submission" date="2023-07" db="EMBL/GenBank/DDBJ databases">
        <title>30 novel species of actinomycetes from the DSMZ collection.</title>
        <authorList>
            <person name="Nouioui I."/>
        </authorList>
    </citation>
    <scope>NUCLEOTIDE SEQUENCE [LARGE SCALE GENOMIC DNA]</scope>
    <source>
        <strain evidence="10">DSM 44917</strain>
    </source>
</reference>
<evidence type="ECO:0000256" key="3">
    <source>
        <dbReference type="ARBA" id="ARBA00022801"/>
    </source>
</evidence>
<keyword evidence="4 5" id="KW-0720">Serine protease</keyword>
<dbReference type="InterPro" id="IPR036852">
    <property type="entry name" value="Peptidase_S8/S53_dom_sf"/>
</dbReference>
<dbReference type="InterPro" id="IPR000209">
    <property type="entry name" value="Peptidase_S8/S53_dom"/>
</dbReference>
<comment type="caution">
    <text evidence="9">The sequence shown here is derived from an EMBL/GenBank/DDBJ whole genome shotgun (WGS) entry which is preliminary data.</text>
</comment>
<dbReference type="PANTHER" id="PTHR43806:SF11">
    <property type="entry name" value="CEREVISIN-RELATED"/>
    <property type="match status" value="1"/>
</dbReference>